<protein>
    <submittedName>
        <fullName evidence="2">Uncharacterized protein</fullName>
    </submittedName>
</protein>
<dbReference type="AlphaFoldDB" id="A0A6F9EGH1"/>
<dbReference type="EMBL" id="LR792683">
    <property type="protein sequence ID" value="CAB3395951.1"/>
    <property type="molecule type" value="Genomic_DNA"/>
</dbReference>
<gene>
    <name evidence="2" type="ORF">COOX1_3197</name>
</gene>
<organism evidence="2 3">
    <name type="scientific">Kyrpidia spormannii</name>
    <dbReference type="NCBI Taxonomy" id="2055160"/>
    <lineage>
        <taxon>Bacteria</taxon>
        <taxon>Bacillati</taxon>
        <taxon>Bacillota</taxon>
        <taxon>Bacilli</taxon>
        <taxon>Bacillales</taxon>
        <taxon>Alicyclobacillaceae</taxon>
        <taxon>Kyrpidia</taxon>
    </lineage>
</organism>
<accession>A0A6F9EGH1</accession>
<reference evidence="2 3" key="1">
    <citation type="submission" date="2020-04" db="EMBL/GenBank/DDBJ databases">
        <authorList>
            <person name="Hogendoorn C."/>
        </authorList>
    </citation>
    <scope>NUCLEOTIDE SEQUENCE [LARGE SCALE GENOMIC DNA]</scope>
    <source>
        <strain evidence="2">COOX1</strain>
    </source>
</reference>
<name>A0A6F9EGH1_9BACL</name>
<dbReference type="RefSeq" id="WP_170086465.1">
    <property type="nucleotide sequence ID" value="NZ_CP047972.1"/>
</dbReference>
<sequence>MTYASITEFHRAVAEHADSRHYIVNHELYQQLAHQGELQSFAQQGIGILDGGFSNSDLHEHAQNALSHIHHAVDSGGMHIPVIGLFLYGLKSTRNVRQFFNREQTGNELAANLIGDGVGLGARTGAGFLGWQVGASIGTMIAPGIGTVIGAGITGLIASLSAGSFVSMLAERWKYGDILEAQGLIGDRYLKQFPPEALEQLQERVYRVPEVERALRMELPLLDDYRNQLDPYKADRPTLAAVLCSEYVRHLEARCRQAKRAARAAEKKIVQVCRRAAEHVKHDTDQATKQFLGELVLGGDILLTRKVEREFAEYIDRYRRRIAKYPHHPYRFKYPAGDVVQALAIEALRETPEPVSDDPLLGRLPMSLIIITGTIGIWMTVIRPH</sequence>
<evidence type="ECO:0000313" key="2">
    <source>
        <dbReference type="EMBL" id="CAB3395951.1"/>
    </source>
</evidence>
<evidence type="ECO:0000313" key="3">
    <source>
        <dbReference type="Proteomes" id="UP000502196"/>
    </source>
</evidence>
<keyword evidence="1" id="KW-1133">Transmembrane helix</keyword>
<keyword evidence="1" id="KW-0812">Transmembrane</keyword>
<proteinExistence type="predicted"/>
<dbReference type="Proteomes" id="UP000502196">
    <property type="component" value="Chromosome"/>
</dbReference>
<keyword evidence="1" id="KW-0472">Membrane</keyword>
<evidence type="ECO:0000256" key="1">
    <source>
        <dbReference type="SAM" id="Phobius"/>
    </source>
</evidence>
<feature type="transmembrane region" description="Helical" evidence="1">
    <location>
        <begin position="364"/>
        <end position="382"/>
    </location>
</feature>